<evidence type="ECO:0000259" key="1">
    <source>
        <dbReference type="Pfam" id="PF00535"/>
    </source>
</evidence>
<sequence length="735" mass="84671">MNLNLSSSHQSDELDVQFNLANDCLRSGKLEQAIALYQKILLQEPDCIAAYLALGNILTGQGRLQEVIALYERAIGVIDNQPEFHKNLINAIVAKDGIEEAFKYYELNRVDTKEIEIQPWEILCCVVERNELLRLPYFLSYYRQKGIAKFLIVDNNSTDGSLSYLLEQSDVYTWHSTRPFSKANCGSIWLELLLRKYGVGHWCLTVDADEIFYYPDCENISIDQLCQELDKKQKTVFDAILLDMYSDKAVQDTHYTSGQNFLDVCPYFEREFYSKKEENFGNYRNHTAYWGGVRKRIFGGNDLLSKSPLIKYNVDLILHIGQHFTNRPKHEIANSRGCLLHFKFFDNFYSYVEQEVRRKEHHKNAREYVRYQQVIAQHKNLIMYDEKHSVKLQNSQQLVQMGVMQVGEISPVAVAVEFPKIYPVSTNISRPFWSVMITADKGANYLEQALKSVLEQAPSTEEMQIEVVNNTGNESIKAEIAEVVEAVGGQRIYFYHHPESVSVTQIFNICIQRASGQWVHIFHGDHIIKPGFYQHLQAGIEKEPDVGAAFCRHIHINAAGNVFKISPLERETPGVIADWLERIAMMNRLQLPSVVVKRDVYEKLGGFCQDTSSAFDWEMFNRIAVHYPVWYEPQLLVYLCENWREHPNLNYAKQVADNLKAIEIYQVYLPSKIKNKLTSKAREAQALYAFYSAQQLLHQGDYPSAIATLQQGLKCSQSAQVKQALIILLQQIKFS</sequence>
<name>A0A8J6XGR8_9CYAN</name>
<dbReference type="Gene3D" id="1.25.40.10">
    <property type="entry name" value="Tetratricopeptide repeat domain"/>
    <property type="match status" value="1"/>
</dbReference>
<gene>
    <name evidence="2" type="ORF">ICL16_05220</name>
</gene>
<dbReference type="InterPro" id="IPR029044">
    <property type="entry name" value="Nucleotide-diphossugar_trans"/>
</dbReference>
<dbReference type="EMBL" id="JACXAE010000025">
    <property type="protein sequence ID" value="MBD2771529.1"/>
    <property type="molecule type" value="Genomic_DNA"/>
</dbReference>
<dbReference type="InterPro" id="IPR019734">
    <property type="entry name" value="TPR_rpt"/>
</dbReference>
<accession>A0A8J6XGR8</accession>
<evidence type="ECO:0000313" key="2">
    <source>
        <dbReference type="EMBL" id="MBD2771529.1"/>
    </source>
</evidence>
<dbReference type="Pfam" id="PF14559">
    <property type="entry name" value="TPR_19"/>
    <property type="match status" value="1"/>
</dbReference>
<dbReference type="InterPro" id="IPR011990">
    <property type="entry name" value="TPR-like_helical_dom_sf"/>
</dbReference>
<dbReference type="PANTHER" id="PTHR43685:SF2">
    <property type="entry name" value="GLYCOSYLTRANSFERASE 2-LIKE DOMAIN-CONTAINING PROTEIN"/>
    <property type="match status" value="1"/>
</dbReference>
<keyword evidence="3" id="KW-1185">Reference proteome</keyword>
<organism evidence="2 3">
    <name type="scientific">Iningainema tapete BLCC-T55</name>
    <dbReference type="NCBI Taxonomy" id="2748662"/>
    <lineage>
        <taxon>Bacteria</taxon>
        <taxon>Bacillati</taxon>
        <taxon>Cyanobacteriota</taxon>
        <taxon>Cyanophyceae</taxon>
        <taxon>Nostocales</taxon>
        <taxon>Scytonemataceae</taxon>
        <taxon>Iningainema tapete</taxon>
    </lineage>
</organism>
<dbReference type="Proteomes" id="UP000629098">
    <property type="component" value="Unassembled WGS sequence"/>
</dbReference>
<dbReference type="CDD" id="cd00761">
    <property type="entry name" value="Glyco_tranf_GTA_type"/>
    <property type="match status" value="1"/>
</dbReference>
<dbReference type="SMART" id="SM00028">
    <property type="entry name" value="TPR"/>
    <property type="match status" value="3"/>
</dbReference>
<dbReference type="Gene3D" id="3.90.550.10">
    <property type="entry name" value="Spore Coat Polysaccharide Biosynthesis Protein SpsA, Chain A"/>
    <property type="match status" value="1"/>
</dbReference>
<proteinExistence type="predicted"/>
<evidence type="ECO:0000313" key="3">
    <source>
        <dbReference type="Proteomes" id="UP000629098"/>
    </source>
</evidence>
<dbReference type="AlphaFoldDB" id="A0A8J6XGR8"/>
<comment type="caution">
    <text evidence="2">The sequence shown here is derived from an EMBL/GenBank/DDBJ whole genome shotgun (WGS) entry which is preliminary data.</text>
</comment>
<dbReference type="SUPFAM" id="SSF53448">
    <property type="entry name" value="Nucleotide-diphospho-sugar transferases"/>
    <property type="match status" value="1"/>
</dbReference>
<dbReference type="Pfam" id="PF00535">
    <property type="entry name" value="Glycos_transf_2"/>
    <property type="match status" value="1"/>
</dbReference>
<dbReference type="InterPro" id="IPR001173">
    <property type="entry name" value="Glyco_trans_2-like"/>
</dbReference>
<feature type="domain" description="Glycosyltransferase 2-like" evidence="1">
    <location>
        <begin position="434"/>
        <end position="558"/>
    </location>
</feature>
<dbReference type="InterPro" id="IPR050834">
    <property type="entry name" value="Glycosyltransf_2"/>
</dbReference>
<dbReference type="RefSeq" id="WP_190825820.1">
    <property type="nucleotide sequence ID" value="NZ_CAWPPI010000025.1"/>
</dbReference>
<reference evidence="2" key="1">
    <citation type="submission" date="2020-09" db="EMBL/GenBank/DDBJ databases">
        <title>Iningainema tapete sp. nov. (Scytonemataceae, Cyanobacteria) from greenhouses in central Florida (USA) produces two types of nodularin with biosynthetic potential for microcystin-LR and anabaenopeptins.</title>
        <authorList>
            <person name="Berthold D.E."/>
            <person name="Lefler F.W."/>
            <person name="Huang I.-S."/>
            <person name="Abdulla H."/>
            <person name="Zimba P.V."/>
            <person name="Laughinghouse H.D. IV."/>
        </authorList>
    </citation>
    <scope>NUCLEOTIDE SEQUENCE</scope>
    <source>
        <strain evidence="2">BLCCT55</strain>
    </source>
</reference>
<dbReference type="Pfam" id="PF13704">
    <property type="entry name" value="Glyco_tranf_2_4"/>
    <property type="match status" value="1"/>
</dbReference>
<dbReference type="PANTHER" id="PTHR43685">
    <property type="entry name" value="GLYCOSYLTRANSFERASE"/>
    <property type="match status" value="1"/>
</dbReference>
<protein>
    <submittedName>
        <fullName evidence="2">Glycosyltransferase family 2 protein</fullName>
    </submittedName>
</protein>
<dbReference type="SUPFAM" id="SSF48452">
    <property type="entry name" value="TPR-like"/>
    <property type="match status" value="1"/>
</dbReference>